<dbReference type="GeneID" id="112463008"/>
<reference evidence="3" key="1">
    <citation type="submission" date="2025-08" db="UniProtKB">
        <authorList>
            <consortium name="RefSeq"/>
        </authorList>
    </citation>
    <scope>IDENTIFICATION</scope>
    <source>
        <tissue evidence="3">Whole body</tissue>
    </source>
</reference>
<feature type="region of interest" description="Disordered" evidence="1">
    <location>
        <begin position="66"/>
        <end position="94"/>
    </location>
</feature>
<dbReference type="Proteomes" id="UP000504618">
    <property type="component" value="Unplaced"/>
</dbReference>
<feature type="region of interest" description="Disordered" evidence="1">
    <location>
        <begin position="1"/>
        <end position="21"/>
    </location>
</feature>
<evidence type="ECO:0000256" key="1">
    <source>
        <dbReference type="SAM" id="MobiDB-lite"/>
    </source>
</evidence>
<sequence>MSHTVPPGYRVPFGNTNQIPGIRDSIRMKSCDRGSERLEESPVAESGLTKTRVRYSSTARRCYKKQLQREGQAEKAQSPTLRIQRTKRERYGQHVTRKSVSFFKPQYFQSVG</sequence>
<gene>
    <name evidence="3" type="primary">LOC112463008</name>
</gene>
<evidence type="ECO:0000313" key="2">
    <source>
        <dbReference type="Proteomes" id="UP000504618"/>
    </source>
</evidence>
<evidence type="ECO:0000313" key="3">
    <source>
        <dbReference type="RefSeq" id="XP_024884947.1"/>
    </source>
</evidence>
<name>A0A6J1QR59_9HYME</name>
<proteinExistence type="predicted"/>
<organism evidence="2 3">
    <name type="scientific">Temnothorax curvispinosus</name>
    <dbReference type="NCBI Taxonomy" id="300111"/>
    <lineage>
        <taxon>Eukaryota</taxon>
        <taxon>Metazoa</taxon>
        <taxon>Ecdysozoa</taxon>
        <taxon>Arthropoda</taxon>
        <taxon>Hexapoda</taxon>
        <taxon>Insecta</taxon>
        <taxon>Pterygota</taxon>
        <taxon>Neoptera</taxon>
        <taxon>Endopterygota</taxon>
        <taxon>Hymenoptera</taxon>
        <taxon>Apocrita</taxon>
        <taxon>Aculeata</taxon>
        <taxon>Formicoidea</taxon>
        <taxon>Formicidae</taxon>
        <taxon>Myrmicinae</taxon>
        <taxon>Temnothorax</taxon>
    </lineage>
</organism>
<dbReference type="AlphaFoldDB" id="A0A6J1QR59"/>
<protein>
    <submittedName>
        <fullName evidence="3">Uncharacterized protein LOC112463008</fullName>
    </submittedName>
</protein>
<accession>A0A6J1QR59</accession>
<keyword evidence="2" id="KW-1185">Reference proteome</keyword>
<dbReference type="RefSeq" id="XP_024884947.1">
    <property type="nucleotide sequence ID" value="XM_025029179.1"/>
</dbReference>